<gene>
    <name evidence="1" type="ORF">HMPREF1162_0164</name>
</gene>
<comment type="caution">
    <text evidence="1">The sequence shown here is derived from an EMBL/GenBank/DDBJ whole genome shotgun (WGS) entry which is preliminary data.</text>
</comment>
<name>F9NSZ7_9ACTN</name>
<dbReference type="EMBL" id="AFUN01000007">
    <property type="protein sequence ID" value="EGR97582.1"/>
    <property type="molecule type" value="Genomic_DNA"/>
</dbReference>
<dbReference type="Proteomes" id="UP000007832">
    <property type="component" value="Unassembled WGS sequence"/>
</dbReference>
<evidence type="ECO:0000313" key="2">
    <source>
        <dbReference type="Proteomes" id="UP000007832"/>
    </source>
</evidence>
<protein>
    <submittedName>
        <fullName evidence="1">Uncharacterized protein</fullName>
    </submittedName>
</protein>
<dbReference type="PATRIC" id="fig|1051006.4.peg.290"/>
<dbReference type="AlphaFoldDB" id="F9NSZ7"/>
<accession>F9NSZ7</accession>
<reference evidence="1 2" key="1">
    <citation type="submission" date="2011-07" db="EMBL/GenBank/DDBJ databases">
        <title>Genome Sequence of Propionibacterium acnes SK182B-JCVI.</title>
        <authorList>
            <person name="Durkin A.S."/>
            <person name="Madupu R."/>
            <person name="Hostetler J."/>
            <person name="Radune D."/>
            <person name="Torralba M."/>
            <person name="Methe B."/>
            <person name="Sutton G."/>
            <person name="Strausberg R.L."/>
            <person name="Nelson K.E."/>
        </authorList>
    </citation>
    <scope>NUCLEOTIDE SEQUENCE [LARGE SCALE GENOMIC DNA]</scope>
    <source>
        <strain evidence="1 2">SK182B-JCVI</strain>
    </source>
</reference>
<organism evidence="1 2">
    <name type="scientific">[Propionibacterium] namnetense SK182B-JCVI</name>
    <dbReference type="NCBI Taxonomy" id="1051006"/>
    <lineage>
        <taxon>Bacteria</taxon>
        <taxon>Bacillati</taxon>
        <taxon>Actinomycetota</taxon>
        <taxon>Actinomycetes</taxon>
        <taxon>Propionibacteriales</taxon>
        <taxon>Propionibacteriaceae</taxon>
        <taxon>Cutibacterium</taxon>
    </lineage>
</organism>
<dbReference type="STRING" id="1574624.GCA_001642025_00650"/>
<sequence length="43" mass="4505">MIPLSKGVHMGIAALIDHTLLAPAATCIGSYVRISLLTNEEAL</sequence>
<evidence type="ECO:0000313" key="1">
    <source>
        <dbReference type="EMBL" id="EGR97582.1"/>
    </source>
</evidence>
<proteinExistence type="predicted"/>